<sequence length="300" mass="35041">MSGLCWLSVLWMFGIRLISCEITCRNEEGDPVDWFVVYKLPKNLINETYGPGLDYFYLDSKSQGWQVSKFFINMTQGAMAHVLQQLYQSYNRNDTAYMLYNDSPPGINSSFAQKGHCKAAQLLYYNPNVYNCSIPDIYQKDLWGLYRICQGSGFPWVEATRLALLESAQGESFLNFAKSKYFHDDIFTAWMAQKMQTHLLTETWRPTGIEVPSNCSLPWHVYTIKRIKLLANSFYSLHDHSKWCVSRWTTNMWTCIGDLNRYPQELWRSGGFVCSQNEIIYKAFRNIVAYFSDCEKDNFH</sequence>
<keyword evidence="5" id="KW-0732">Signal</keyword>
<gene>
    <name evidence="6" type="ORF">GDO81_017648</name>
</gene>
<dbReference type="Pfam" id="PF03265">
    <property type="entry name" value="DNase_II"/>
    <property type="match status" value="2"/>
</dbReference>
<reference evidence="6" key="1">
    <citation type="thesis" date="2020" institute="ProQuest LLC" country="789 East Eisenhower Parkway, Ann Arbor, MI, USA">
        <title>Comparative Genomics and Chromosome Evolution.</title>
        <authorList>
            <person name="Mudd A.B."/>
        </authorList>
    </citation>
    <scope>NUCLEOTIDE SEQUENCE</scope>
    <source>
        <strain evidence="6">237g6f4</strain>
        <tissue evidence="6">Blood</tissue>
    </source>
</reference>
<dbReference type="InterPro" id="IPR004947">
    <property type="entry name" value="DNase_II"/>
</dbReference>
<dbReference type="GO" id="GO:0006309">
    <property type="term" value="P:apoptotic DNA fragmentation"/>
    <property type="evidence" value="ECO:0007669"/>
    <property type="project" value="TreeGrafter"/>
</dbReference>
<dbReference type="EMBL" id="WNYA01000009">
    <property type="protein sequence ID" value="KAG8555263.1"/>
    <property type="molecule type" value="Genomic_DNA"/>
</dbReference>
<name>A0AAV7A994_ENGPU</name>
<evidence type="ECO:0000256" key="1">
    <source>
        <dbReference type="ARBA" id="ARBA00000447"/>
    </source>
</evidence>
<comment type="catalytic activity">
    <reaction evidence="1">
        <text>Endonucleolytic cleavage to nucleoside 3'-phosphates and 3'-phosphooligonucleotide end-products.</text>
        <dbReference type="EC" id="3.1.22.1"/>
    </reaction>
</comment>
<protein>
    <recommendedName>
        <fullName evidence="3">deoxyribonuclease II</fullName>
        <ecNumber evidence="3">3.1.22.1</ecNumber>
    </recommendedName>
</protein>
<feature type="chain" id="PRO_5043820889" description="deoxyribonuclease II" evidence="5">
    <location>
        <begin position="21"/>
        <end position="300"/>
    </location>
</feature>
<proteinExistence type="inferred from homology"/>
<dbReference type="Proteomes" id="UP000824782">
    <property type="component" value="Unassembled WGS sequence"/>
</dbReference>
<feature type="signal peptide" evidence="5">
    <location>
        <begin position="1"/>
        <end position="20"/>
    </location>
</feature>
<comment type="similarity">
    <text evidence="2">Belongs to the DNase II family.</text>
</comment>
<accession>A0AAV7A994</accession>
<evidence type="ECO:0000313" key="6">
    <source>
        <dbReference type="EMBL" id="KAG8555263.1"/>
    </source>
</evidence>
<evidence type="ECO:0000256" key="4">
    <source>
        <dbReference type="ARBA" id="ARBA00022801"/>
    </source>
</evidence>
<evidence type="ECO:0000256" key="5">
    <source>
        <dbReference type="SAM" id="SignalP"/>
    </source>
</evidence>
<comment type="caution">
    <text evidence="6">The sequence shown here is derived from an EMBL/GenBank/DDBJ whole genome shotgun (WGS) entry which is preliminary data.</text>
</comment>
<keyword evidence="4" id="KW-0378">Hydrolase</keyword>
<dbReference type="GO" id="GO:0004531">
    <property type="term" value="F:deoxyribonuclease II activity"/>
    <property type="evidence" value="ECO:0007669"/>
    <property type="project" value="UniProtKB-EC"/>
</dbReference>
<dbReference type="AlphaFoldDB" id="A0AAV7A994"/>
<organism evidence="6 7">
    <name type="scientific">Engystomops pustulosus</name>
    <name type="common">Tungara frog</name>
    <name type="synonym">Physalaemus pustulosus</name>
    <dbReference type="NCBI Taxonomy" id="76066"/>
    <lineage>
        <taxon>Eukaryota</taxon>
        <taxon>Metazoa</taxon>
        <taxon>Chordata</taxon>
        <taxon>Craniata</taxon>
        <taxon>Vertebrata</taxon>
        <taxon>Euteleostomi</taxon>
        <taxon>Amphibia</taxon>
        <taxon>Batrachia</taxon>
        <taxon>Anura</taxon>
        <taxon>Neobatrachia</taxon>
        <taxon>Hyloidea</taxon>
        <taxon>Leptodactylidae</taxon>
        <taxon>Leiuperinae</taxon>
        <taxon>Engystomops</taxon>
    </lineage>
</organism>
<evidence type="ECO:0000256" key="2">
    <source>
        <dbReference type="ARBA" id="ARBA00007527"/>
    </source>
</evidence>
<dbReference type="EC" id="3.1.22.1" evidence="3"/>
<keyword evidence="7" id="KW-1185">Reference proteome</keyword>
<dbReference type="PANTHER" id="PTHR10858">
    <property type="entry name" value="DEOXYRIBONUCLEASE II"/>
    <property type="match status" value="1"/>
</dbReference>
<evidence type="ECO:0000313" key="7">
    <source>
        <dbReference type="Proteomes" id="UP000824782"/>
    </source>
</evidence>
<evidence type="ECO:0000256" key="3">
    <source>
        <dbReference type="ARBA" id="ARBA00012036"/>
    </source>
</evidence>
<dbReference type="PANTHER" id="PTHR10858:SF2">
    <property type="entry name" value="DEOXYRIBONUCLEASE-2-BETA"/>
    <property type="match status" value="1"/>
</dbReference>